<dbReference type="GO" id="GO:0050661">
    <property type="term" value="F:NADP binding"/>
    <property type="evidence" value="ECO:0007669"/>
    <property type="project" value="UniProtKB-UniRule"/>
</dbReference>
<evidence type="ECO:0000256" key="14">
    <source>
        <dbReference type="ARBA" id="ARBA00047891"/>
    </source>
</evidence>
<dbReference type="InterPro" id="IPR012080">
    <property type="entry name" value="Asp_semialdehyde_DH"/>
</dbReference>
<keyword evidence="12 15" id="KW-0457">Lysine biosynthesis</keyword>
<comment type="caution">
    <text evidence="15">Lacks conserved residue(s) required for the propagation of feature annotation.</text>
</comment>
<feature type="binding site" evidence="15">
    <location>
        <position position="316"/>
    </location>
    <ligand>
        <name>NADP(+)</name>
        <dbReference type="ChEBI" id="CHEBI:58349"/>
    </ligand>
</feature>
<feature type="binding site" evidence="15">
    <location>
        <position position="100"/>
    </location>
    <ligand>
        <name>phosphate</name>
        <dbReference type="ChEBI" id="CHEBI:43474"/>
    </ligand>
</feature>
<evidence type="ECO:0000256" key="1">
    <source>
        <dbReference type="ARBA" id="ARBA00005021"/>
    </source>
</evidence>
<dbReference type="GO" id="GO:0051287">
    <property type="term" value="F:NAD binding"/>
    <property type="evidence" value="ECO:0007669"/>
    <property type="project" value="InterPro"/>
</dbReference>
<feature type="active site" description="Acyl-thioester intermediate" evidence="15 16">
    <location>
        <position position="131"/>
    </location>
</feature>
<dbReference type="SUPFAM" id="SSF55347">
    <property type="entry name" value="Glyceraldehyde-3-phosphate dehydrogenase-like, C-terminal domain"/>
    <property type="match status" value="1"/>
</dbReference>
<evidence type="ECO:0000256" key="11">
    <source>
        <dbReference type="ARBA" id="ARBA00023002"/>
    </source>
</evidence>
<evidence type="ECO:0000256" key="4">
    <source>
        <dbReference type="ARBA" id="ARBA00010584"/>
    </source>
</evidence>
<comment type="function">
    <text evidence="15">Catalyzes the NADPH-dependent formation of L-aspartate-semialdehyde (L-ASA) by the reductive dephosphorylation of L-aspartyl-4-phosphate.</text>
</comment>
<evidence type="ECO:0000256" key="7">
    <source>
        <dbReference type="ARBA" id="ARBA00022605"/>
    </source>
</evidence>
<dbReference type="AlphaFoldDB" id="A0A8J7PWX7"/>
<proteinExistence type="inferred from homology"/>
<feature type="binding site" evidence="15">
    <location>
        <begin position="161"/>
        <end position="162"/>
    </location>
    <ligand>
        <name>NADP(+)</name>
        <dbReference type="ChEBI" id="CHEBI:58349"/>
    </ligand>
</feature>
<keyword evidence="13 15" id="KW-0486">Methionine biosynthesis</keyword>
<dbReference type="NCBIfam" id="TIGR01296">
    <property type="entry name" value="asd_B"/>
    <property type="match status" value="1"/>
</dbReference>
<comment type="subunit">
    <text evidence="5 15">Homodimer.</text>
</comment>
<protein>
    <recommendedName>
        <fullName evidence="6 15">Aspartate-semialdehyde dehydrogenase</fullName>
        <shortName evidence="15">ASA dehydrogenase</shortName>
        <shortName evidence="15">ASADH</shortName>
        <ecNumber evidence="6 15">1.2.1.11</ecNumber>
    </recommendedName>
    <alternativeName>
        <fullName evidence="15">Aspartate-beta-semialdehyde dehydrogenase</fullName>
    </alternativeName>
</protein>
<dbReference type="InterPro" id="IPR036291">
    <property type="entry name" value="NAD(P)-bd_dom_sf"/>
</dbReference>
<dbReference type="HAMAP" id="MF_02121">
    <property type="entry name" value="ASADH"/>
    <property type="match status" value="1"/>
</dbReference>
<keyword evidence="11 15" id="KW-0560">Oxidoreductase</keyword>
<feature type="binding site" evidence="15">
    <location>
        <begin position="39"/>
        <end position="40"/>
    </location>
    <ligand>
        <name>NADP(+)</name>
        <dbReference type="ChEBI" id="CHEBI:58349"/>
    </ligand>
</feature>
<dbReference type="Pfam" id="PF01118">
    <property type="entry name" value="Semialdhyde_dh"/>
    <property type="match status" value="1"/>
</dbReference>
<keyword evidence="8 15" id="KW-0791">Threonine biosynthesis</keyword>
<evidence type="ECO:0000259" key="17">
    <source>
        <dbReference type="SMART" id="SM00859"/>
    </source>
</evidence>
<dbReference type="PIRSF" id="PIRSF000148">
    <property type="entry name" value="ASA_dh"/>
    <property type="match status" value="1"/>
</dbReference>
<keyword evidence="7 15" id="KW-0028">Amino-acid biosynthesis</keyword>
<evidence type="ECO:0000256" key="5">
    <source>
        <dbReference type="ARBA" id="ARBA00011738"/>
    </source>
</evidence>
<keyword evidence="9 15" id="KW-0521">NADP</keyword>
<dbReference type="GO" id="GO:0046983">
    <property type="term" value="F:protein dimerization activity"/>
    <property type="evidence" value="ECO:0007669"/>
    <property type="project" value="InterPro"/>
</dbReference>
<dbReference type="Pfam" id="PF02774">
    <property type="entry name" value="Semialdhyde_dhC"/>
    <property type="match status" value="1"/>
</dbReference>
<comment type="caution">
    <text evidence="18">The sequence shown here is derived from an EMBL/GenBank/DDBJ whole genome shotgun (WGS) entry which is preliminary data.</text>
</comment>
<dbReference type="Gene3D" id="3.30.360.10">
    <property type="entry name" value="Dihydrodipicolinate Reductase, domain 2"/>
    <property type="match status" value="1"/>
</dbReference>
<dbReference type="GO" id="GO:0009089">
    <property type="term" value="P:lysine biosynthetic process via diaminopimelate"/>
    <property type="evidence" value="ECO:0007669"/>
    <property type="project" value="UniProtKB-UniRule"/>
</dbReference>
<dbReference type="CDD" id="cd02316">
    <property type="entry name" value="VcASADH2_like_N"/>
    <property type="match status" value="1"/>
</dbReference>
<evidence type="ECO:0000256" key="3">
    <source>
        <dbReference type="ARBA" id="ARBA00005097"/>
    </source>
</evidence>
<comment type="pathway">
    <text evidence="2 15">Amino-acid biosynthesis; L-lysine biosynthesis via DAP pathway; (S)-tetrahydrodipicolinate from L-aspartate: step 2/4.</text>
</comment>
<dbReference type="CDD" id="cd18131">
    <property type="entry name" value="ASADH_C_bac_euk_like"/>
    <property type="match status" value="1"/>
</dbReference>
<name>A0A8J7PWX7_9PROT</name>
<dbReference type="UniPathway" id="UPA00051">
    <property type="reaction ID" value="UER00464"/>
</dbReference>
<evidence type="ECO:0000256" key="9">
    <source>
        <dbReference type="ARBA" id="ARBA00022857"/>
    </source>
</evidence>
<dbReference type="InterPro" id="IPR000534">
    <property type="entry name" value="Semialdehyde_DH_NAD-bd"/>
</dbReference>
<evidence type="ECO:0000256" key="10">
    <source>
        <dbReference type="ARBA" id="ARBA00022915"/>
    </source>
</evidence>
<evidence type="ECO:0000256" key="6">
    <source>
        <dbReference type="ARBA" id="ARBA00013120"/>
    </source>
</evidence>
<evidence type="ECO:0000256" key="12">
    <source>
        <dbReference type="ARBA" id="ARBA00023154"/>
    </source>
</evidence>
<dbReference type="Gene3D" id="3.40.50.720">
    <property type="entry name" value="NAD(P)-binding Rossmann-like Domain"/>
    <property type="match status" value="1"/>
</dbReference>
<dbReference type="PANTHER" id="PTHR46278:SF2">
    <property type="entry name" value="ASPARTATE-SEMIALDEHYDE DEHYDROGENASE"/>
    <property type="match status" value="1"/>
</dbReference>
<comment type="catalytic activity">
    <reaction evidence="14 15">
        <text>L-aspartate 4-semialdehyde + phosphate + NADP(+) = 4-phospho-L-aspartate + NADPH + H(+)</text>
        <dbReference type="Rhea" id="RHEA:24284"/>
        <dbReference type="ChEBI" id="CHEBI:15378"/>
        <dbReference type="ChEBI" id="CHEBI:43474"/>
        <dbReference type="ChEBI" id="CHEBI:57535"/>
        <dbReference type="ChEBI" id="CHEBI:57783"/>
        <dbReference type="ChEBI" id="CHEBI:58349"/>
        <dbReference type="ChEBI" id="CHEBI:537519"/>
        <dbReference type="EC" id="1.2.1.11"/>
    </reaction>
</comment>
<dbReference type="UniPathway" id="UPA00034">
    <property type="reaction ID" value="UER00016"/>
</dbReference>
<sequence length="335" mass="36898">MTYRIAVIGATGNVGREALNILVERRFPLKEIFALASNRSKGIEVSFGEDKVLPVLALEEFDFTGIDFVISAVDAKIAAQYLPKAAAAGAMIVDKSSYFRLEPDVPLLVPEVNSHRLQEKPKRGIIASPNCVVIPLTVALKPLHDLAQIKRIVLSTYQSVSGAGSAAMDELFNQTRAILVNENIPEDVFPKQISFNLIPQIDRFQRDGFTAEEEKIALETRKIFEMPLKVTATCVRVPVFIGHCLSVNVEFEKPITVETARTTLQKSKGIFVLDRPEENGYITPLEIAGEDVVCVSRLRQDTTVASGLSLWIAADNLRKGAALNAVQILEELIKK</sequence>
<evidence type="ECO:0000256" key="13">
    <source>
        <dbReference type="ARBA" id="ARBA00023167"/>
    </source>
</evidence>
<keyword evidence="10 15" id="KW-0220">Diaminopimelate biosynthesis</keyword>
<dbReference type="GO" id="GO:0071266">
    <property type="term" value="P:'de novo' L-methionine biosynthetic process"/>
    <property type="evidence" value="ECO:0007669"/>
    <property type="project" value="UniProtKB-UniRule"/>
</dbReference>
<dbReference type="SUPFAM" id="SSF51735">
    <property type="entry name" value="NAD(P)-binding Rossmann-fold domains"/>
    <property type="match status" value="1"/>
</dbReference>
<dbReference type="InterPro" id="IPR012280">
    <property type="entry name" value="Semialdhyde_DH_dimer_dom"/>
</dbReference>
<reference evidence="18" key="1">
    <citation type="submission" date="2021-02" db="EMBL/GenBank/DDBJ databases">
        <title>Thiocyanate and organic carbon inputs drive convergent selection for specific autotrophic Afipia and Thiobacillus strains within complex microbiomes.</title>
        <authorList>
            <person name="Huddy R.J."/>
            <person name="Sachdeva R."/>
            <person name="Kadzinga F."/>
            <person name="Kantor R.S."/>
            <person name="Harrison S.T.L."/>
            <person name="Banfield J.F."/>
        </authorList>
    </citation>
    <scope>NUCLEOTIDE SEQUENCE</scope>
    <source>
        <strain evidence="18">SCN18_10_11_15_R4_P_38_20</strain>
    </source>
</reference>
<gene>
    <name evidence="15" type="primary">asd</name>
    <name evidence="18" type="ORF">J0H12_05580</name>
</gene>
<feature type="active site" description="Proton acceptor" evidence="15 16">
    <location>
        <position position="243"/>
    </location>
</feature>
<comment type="pathway">
    <text evidence="3 15">Amino-acid biosynthesis; L-threonine biosynthesis; L-threonine from L-aspartate: step 2/5.</text>
</comment>
<evidence type="ECO:0000313" key="18">
    <source>
        <dbReference type="EMBL" id="MBN9413374.1"/>
    </source>
</evidence>
<evidence type="ECO:0000313" key="19">
    <source>
        <dbReference type="Proteomes" id="UP000664414"/>
    </source>
</evidence>
<dbReference type="Proteomes" id="UP000664414">
    <property type="component" value="Unassembled WGS sequence"/>
</dbReference>
<dbReference type="GO" id="GO:0009097">
    <property type="term" value="P:isoleucine biosynthetic process"/>
    <property type="evidence" value="ECO:0007669"/>
    <property type="project" value="UniProtKB-UniRule"/>
</dbReference>
<organism evidence="18 19">
    <name type="scientific">Candidatus Paracaedimonas acanthamoebae</name>
    <dbReference type="NCBI Taxonomy" id="244581"/>
    <lineage>
        <taxon>Bacteria</taxon>
        <taxon>Pseudomonadati</taxon>
        <taxon>Pseudomonadota</taxon>
        <taxon>Alphaproteobacteria</taxon>
        <taxon>Holosporales</taxon>
        <taxon>Caedimonadaceae</taxon>
        <taxon>Candidatus Paracaedimonas</taxon>
    </lineage>
</organism>
<feature type="binding site" evidence="15">
    <location>
        <position position="158"/>
    </location>
    <ligand>
        <name>substrate</name>
    </ligand>
</feature>
<dbReference type="InterPro" id="IPR005986">
    <property type="entry name" value="Asp_semialdehyde_DH_beta"/>
</dbReference>
<evidence type="ECO:0000256" key="8">
    <source>
        <dbReference type="ARBA" id="ARBA00022697"/>
    </source>
</evidence>
<dbReference type="EMBL" id="JAFKGL010000022">
    <property type="protein sequence ID" value="MBN9413374.1"/>
    <property type="molecule type" value="Genomic_DNA"/>
</dbReference>
<evidence type="ECO:0000256" key="16">
    <source>
        <dbReference type="PIRSR" id="PIRSR000148-1"/>
    </source>
</evidence>
<dbReference type="GO" id="GO:0009088">
    <property type="term" value="P:threonine biosynthetic process"/>
    <property type="evidence" value="ECO:0007669"/>
    <property type="project" value="UniProtKB-UniRule"/>
</dbReference>
<comment type="similarity">
    <text evidence="4 15">Belongs to the aspartate-semialdehyde dehydrogenase family.</text>
</comment>
<dbReference type="GO" id="GO:0004073">
    <property type="term" value="F:aspartate-semialdehyde dehydrogenase activity"/>
    <property type="evidence" value="ECO:0007669"/>
    <property type="project" value="UniProtKB-UniRule"/>
</dbReference>
<evidence type="ECO:0000256" key="15">
    <source>
        <dbReference type="HAMAP-Rule" id="MF_02121"/>
    </source>
</evidence>
<dbReference type="EC" id="1.2.1.11" evidence="6 15"/>
<dbReference type="UniPathway" id="UPA00050">
    <property type="reaction ID" value="UER00463"/>
</dbReference>
<comment type="pathway">
    <text evidence="1 15">Amino-acid biosynthesis; L-methionine biosynthesis via de novo pathway; L-homoserine from L-aspartate: step 2/3.</text>
</comment>
<evidence type="ECO:0000256" key="2">
    <source>
        <dbReference type="ARBA" id="ARBA00005076"/>
    </source>
</evidence>
<dbReference type="GO" id="GO:0019877">
    <property type="term" value="P:diaminopimelate biosynthetic process"/>
    <property type="evidence" value="ECO:0007669"/>
    <property type="project" value="UniProtKB-UniRule"/>
</dbReference>
<feature type="domain" description="Semialdehyde dehydrogenase NAD-binding" evidence="17">
    <location>
        <begin position="4"/>
        <end position="120"/>
    </location>
</feature>
<dbReference type="NCBIfam" id="NF011456">
    <property type="entry name" value="PRK14874.1"/>
    <property type="match status" value="1"/>
</dbReference>
<feature type="binding site" evidence="15">
    <location>
        <begin position="11"/>
        <end position="14"/>
    </location>
    <ligand>
        <name>NADP(+)</name>
        <dbReference type="ChEBI" id="CHEBI:58349"/>
    </ligand>
</feature>
<accession>A0A8J7PWX7</accession>
<dbReference type="PANTHER" id="PTHR46278">
    <property type="entry name" value="DEHYDROGENASE, PUTATIVE-RELATED"/>
    <property type="match status" value="1"/>
</dbReference>
<feature type="binding site" evidence="15">
    <location>
        <position position="236"/>
    </location>
    <ligand>
        <name>substrate</name>
    </ligand>
</feature>
<dbReference type="SMART" id="SM00859">
    <property type="entry name" value="Semialdhyde_dh"/>
    <property type="match status" value="1"/>
</dbReference>